<dbReference type="GO" id="GO:0005525">
    <property type="term" value="F:GTP binding"/>
    <property type="evidence" value="ECO:0007669"/>
    <property type="project" value="UniProtKB-KW"/>
</dbReference>
<dbReference type="EMBL" id="AGSI01000003">
    <property type="protein sequence ID" value="EIE25912.1"/>
    <property type="molecule type" value="Genomic_DNA"/>
</dbReference>
<keyword evidence="4" id="KW-1185">Reference proteome</keyword>
<dbReference type="KEGG" id="csl:COCSUDRAFT_60922"/>
<gene>
    <name evidence="3" type="ORF">COCSUDRAFT_60922</name>
</gene>
<dbReference type="Gene3D" id="3.30.1330.20">
    <property type="entry name" value="Tubulin/FtsZ, C-terminal domain"/>
    <property type="match status" value="1"/>
</dbReference>
<evidence type="ECO:0000256" key="2">
    <source>
        <dbReference type="ARBA" id="ARBA00023134"/>
    </source>
</evidence>
<accession>I0Z5J3</accession>
<keyword evidence="2" id="KW-0342">GTP-binding</keyword>
<organism evidence="3 4">
    <name type="scientific">Coccomyxa subellipsoidea (strain C-169)</name>
    <name type="common">Green microalga</name>
    <dbReference type="NCBI Taxonomy" id="574566"/>
    <lineage>
        <taxon>Eukaryota</taxon>
        <taxon>Viridiplantae</taxon>
        <taxon>Chlorophyta</taxon>
        <taxon>core chlorophytes</taxon>
        <taxon>Trebouxiophyceae</taxon>
        <taxon>Trebouxiophyceae incertae sedis</taxon>
        <taxon>Coccomyxaceae</taxon>
        <taxon>Coccomyxa</taxon>
        <taxon>Coccomyxa subellipsoidea</taxon>
    </lineage>
</organism>
<dbReference type="RefSeq" id="XP_005650456.1">
    <property type="nucleotide sequence ID" value="XM_005650399.1"/>
</dbReference>
<dbReference type="OrthoDB" id="193238at2759"/>
<dbReference type="Proteomes" id="UP000007264">
    <property type="component" value="Unassembled WGS sequence"/>
</dbReference>
<dbReference type="PANTHER" id="PTHR34784">
    <property type="entry name" value="50S RIBOSOMAL PROTEIN L34"/>
    <property type="match status" value="1"/>
</dbReference>
<dbReference type="Pfam" id="PF09585">
    <property type="entry name" value="Lin0512_fam"/>
    <property type="match status" value="1"/>
</dbReference>
<evidence type="ECO:0000313" key="4">
    <source>
        <dbReference type="Proteomes" id="UP000007264"/>
    </source>
</evidence>
<proteinExistence type="predicted"/>
<dbReference type="NCBIfam" id="TIGR02058">
    <property type="entry name" value="lin0512_fam"/>
    <property type="match status" value="1"/>
</dbReference>
<dbReference type="InterPro" id="IPR011719">
    <property type="entry name" value="CHP02058"/>
</dbReference>
<sequence length="125" mass="13392">MHGQDPTRAAVKAVEDALEKTSLPAVLEFVPGGFEGVRIKTKIAVPNPQKGVDVDIVKKVFPYGKIDDPKIVKGGLRWHSGIIIPELGDPPPEMEFNAETSDDEDAPVTCNDESLAAVAAVRVGY</sequence>
<protein>
    <submittedName>
        <fullName evidence="3">Uncharacterized protein</fullName>
    </submittedName>
</protein>
<dbReference type="AlphaFoldDB" id="I0Z5J3"/>
<comment type="caution">
    <text evidence="3">The sequence shown here is derived from an EMBL/GenBank/DDBJ whole genome shotgun (WGS) entry which is preliminary data.</text>
</comment>
<reference evidence="3 4" key="1">
    <citation type="journal article" date="2012" name="Genome Biol.">
        <title>The genome of the polar eukaryotic microalga coccomyxa subellipsoidea reveals traits of cold adaptation.</title>
        <authorList>
            <person name="Blanc G."/>
            <person name="Agarkova I."/>
            <person name="Grimwood J."/>
            <person name="Kuo A."/>
            <person name="Brueggeman A."/>
            <person name="Dunigan D."/>
            <person name="Gurnon J."/>
            <person name="Ladunga I."/>
            <person name="Lindquist E."/>
            <person name="Lucas S."/>
            <person name="Pangilinan J."/>
            <person name="Proschold T."/>
            <person name="Salamov A."/>
            <person name="Schmutz J."/>
            <person name="Weeks D."/>
            <person name="Yamada T."/>
            <person name="Claverie J.M."/>
            <person name="Grigoriev I."/>
            <person name="Van Etten J."/>
            <person name="Lomsadze A."/>
            <person name="Borodovsky M."/>
        </authorList>
    </citation>
    <scope>NUCLEOTIDE SEQUENCE [LARGE SCALE GENOMIC DNA]</scope>
    <source>
        <strain evidence="3 4">C-169</strain>
    </source>
</reference>
<name>I0Z5J3_COCSC</name>
<keyword evidence="1" id="KW-0547">Nucleotide-binding</keyword>
<dbReference type="InterPro" id="IPR037103">
    <property type="entry name" value="Tubulin/FtsZ-like_C"/>
</dbReference>
<dbReference type="GeneID" id="17043916"/>
<evidence type="ECO:0000313" key="3">
    <source>
        <dbReference type="EMBL" id="EIE25912.1"/>
    </source>
</evidence>
<dbReference type="PANTHER" id="PTHR34784:SF1">
    <property type="entry name" value="50S RIBOSOMAL PROTEIN L34"/>
    <property type="match status" value="1"/>
</dbReference>
<evidence type="ECO:0000256" key="1">
    <source>
        <dbReference type="ARBA" id="ARBA00022741"/>
    </source>
</evidence>